<dbReference type="Proteomes" id="UP000762676">
    <property type="component" value="Unassembled WGS sequence"/>
</dbReference>
<gene>
    <name evidence="1" type="ORF">ElyMa_000768000</name>
</gene>
<dbReference type="EMBL" id="BMAT01001566">
    <property type="protein sequence ID" value="GFR88343.1"/>
    <property type="molecule type" value="Genomic_DNA"/>
</dbReference>
<keyword evidence="2" id="KW-1185">Reference proteome</keyword>
<evidence type="ECO:0000313" key="1">
    <source>
        <dbReference type="EMBL" id="GFR88343.1"/>
    </source>
</evidence>
<reference evidence="1 2" key="1">
    <citation type="journal article" date="2021" name="Elife">
        <title>Chloroplast acquisition without the gene transfer in kleptoplastic sea slugs, Plakobranchus ocellatus.</title>
        <authorList>
            <person name="Maeda T."/>
            <person name="Takahashi S."/>
            <person name="Yoshida T."/>
            <person name="Shimamura S."/>
            <person name="Takaki Y."/>
            <person name="Nagai Y."/>
            <person name="Toyoda A."/>
            <person name="Suzuki Y."/>
            <person name="Arimoto A."/>
            <person name="Ishii H."/>
            <person name="Satoh N."/>
            <person name="Nishiyama T."/>
            <person name="Hasebe M."/>
            <person name="Maruyama T."/>
            <person name="Minagawa J."/>
            <person name="Obokata J."/>
            <person name="Shigenobu S."/>
        </authorList>
    </citation>
    <scope>NUCLEOTIDE SEQUENCE [LARGE SCALE GENOMIC DNA]</scope>
</reference>
<organism evidence="1 2">
    <name type="scientific">Elysia marginata</name>
    <dbReference type="NCBI Taxonomy" id="1093978"/>
    <lineage>
        <taxon>Eukaryota</taxon>
        <taxon>Metazoa</taxon>
        <taxon>Spiralia</taxon>
        <taxon>Lophotrochozoa</taxon>
        <taxon>Mollusca</taxon>
        <taxon>Gastropoda</taxon>
        <taxon>Heterobranchia</taxon>
        <taxon>Euthyneura</taxon>
        <taxon>Panpulmonata</taxon>
        <taxon>Sacoglossa</taxon>
        <taxon>Placobranchoidea</taxon>
        <taxon>Plakobranchidae</taxon>
        <taxon>Elysia</taxon>
    </lineage>
</organism>
<accession>A0AAV4GRA4</accession>
<sequence>MSSVPAAYPAHAVEQGAPVDEKTIEDHLSVQSIIRAYQSYGRLCPHQMAGWNVFTNRDYRLCAQCDIKNVLRQGTKLS</sequence>
<name>A0AAV4GRA4_9GAST</name>
<comment type="caution">
    <text evidence="1">The sequence shown here is derived from an EMBL/GenBank/DDBJ whole genome shotgun (WGS) entry which is preliminary data.</text>
</comment>
<proteinExistence type="predicted"/>
<protein>
    <submittedName>
        <fullName evidence="1">Uncharacterized protein</fullName>
    </submittedName>
</protein>
<dbReference type="AlphaFoldDB" id="A0AAV4GRA4"/>
<evidence type="ECO:0000313" key="2">
    <source>
        <dbReference type="Proteomes" id="UP000762676"/>
    </source>
</evidence>